<evidence type="ECO:0000256" key="1">
    <source>
        <dbReference type="ARBA" id="ARBA00004637"/>
    </source>
</evidence>
<dbReference type="FunFam" id="1.10.287.110:FF:000006">
    <property type="entry name" value="Import inner membrane translocase subunit TIM16"/>
    <property type="match status" value="1"/>
</dbReference>
<dbReference type="InterPro" id="IPR036869">
    <property type="entry name" value="J_dom_sf"/>
</dbReference>
<keyword evidence="4" id="KW-0999">Mitochondrion inner membrane</keyword>
<dbReference type="EMBL" id="CM035416">
    <property type="protein sequence ID" value="KAH7424646.1"/>
    <property type="molecule type" value="Genomic_DNA"/>
</dbReference>
<keyword evidence="10" id="KW-1185">Reference proteome</keyword>
<sequence length="101" mass="11780">MSSSGLRFRFFSQAYRQNASKLEWSEGTVRRMISYNKTMTEEEARMILGISENTTVEEMLQKYDNLFQRNAKSGSFYLQSKVQRAKECLEALQQPKVRGIP</sequence>
<dbReference type="Proteomes" id="UP000825935">
    <property type="component" value="Chromosome 11"/>
</dbReference>
<keyword evidence="3" id="KW-0813">Transport</keyword>
<accession>A0A8T2TSC3</accession>
<evidence type="ECO:0000313" key="10">
    <source>
        <dbReference type="Proteomes" id="UP000825935"/>
    </source>
</evidence>
<evidence type="ECO:0000256" key="7">
    <source>
        <dbReference type="ARBA" id="ARBA00023128"/>
    </source>
</evidence>
<comment type="subcellular location">
    <subcellularLocation>
        <location evidence="1">Mitochondrion inner membrane</location>
        <topology evidence="1">Peripheral membrane protein</topology>
    </subcellularLocation>
</comment>
<dbReference type="Pfam" id="PF03656">
    <property type="entry name" value="Pam16"/>
    <property type="match status" value="1"/>
</dbReference>
<protein>
    <recommendedName>
        <fullName evidence="11">Mitochondrial import inner membrane translocase subunit Tim16</fullName>
    </recommendedName>
</protein>
<dbReference type="PANTHER" id="PTHR12388">
    <property type="entry name" value="MITOCHONDRIA ASSOCIATED GRANULOCYTE MACROPHAGE CSF SIGNALING MOLECULE"/>
    <property type="match status" value="1"/>
</dbReference>
<dbReference type="OrthoDB" id="10262892at2759"/>
<evidence type="ECO:0000256" key="2">
    <source>
        <dbReference type="ARBA" id="ARBA00008817"/>
    </source>
</evidence>
<comment type="caution">
    <text evidence="9">The sequence shown here is derived from an EMBL/GenBank/DDBJ whole genome shotgun (WGS) entry which is preliminary data.</text>
</comment>
<dbReference type="OMA" id="QNAVHRG"/>
<evidence type="ECO:0000256" key="4">
    <source>
        <dbReference type="ARBA" id="ARBA00022792"/>
    </source>
</evidence>
<dbReference type="PANTHER" id="PTHR12388:SF0">
    <property type="entry name" value="MITOCHONDRIAL IMPORT INNER MEMBRANE TRANSLOCASE SUBUNIT TIM16"/>
    <property type="match status" value="1"/>
</dbReference>
<dbReference type="GO" id="GO:0030150">
    <property type="term" value="P:protein import into mitochondrial matrix"/>
    <property type="evidence" value="ECO:0007669"/>
    <property type="project" value="InterPro"/>
</dbReference>
<keyword evidence="7" id="KW-0496">Mitochondrion</keyword>
<keyword evidence="6" id="KW-0811">Translocation</keyword>
<keyword evidence="5" id="KW-0653">Protein transport</keyword>
<keyword evidence="8" id="KW-0472">Membrane</keyword>
<proteinExistence type="inferred from homology"/>
<evidence type="ECO:0008006" key="11">
    <source>
        <dbReference type="Google" id="ProtNLM"/>
    </source>
</evidence>
<evidence type="ECO:0000256" key="6">
    <source>
        <dbReference type="ARBA" id="ARBA00023010"/>
    </source>
</evidence>
<evidence type="ECO:0000256" key="3">
    <source>
        <dbReference type="ARBA" id="ARBA00022448"/>
    </source>
</evidence>
<organism evidence="9 10">
    <name type="scientific">Ceratopteris richardii</name>
    <name type="common">Triangle waterfern</name>
    <dbReference type="NCBI Taxonomy" id="49495"/>
    <lineage>
        <taxon>Eukaryota</taxon>
        <taxon>Viridiplantae</taxon>
        <taxon>Streptophyta</taxon>
        <taxon>Embryophyta</taxon>
        <taxon>Tracheophyta</taxon>
        <taxon>Polypodiopsida</taxon>
        <taxon>Polypodiidae</taxon>
        <taxon>Polypodiales</taxon>
        <taxon>Pteridineae</taxon>
        <taxon>Pteridaceae</taxon>
        <taxon>Parkerioideae</taxon>
        <taxon>Ceratopteris</taxon>
    </lineage>
</organism>
<name>A0A8T2TSC3_CERRI</name>
<evidence type="ECO:0000313" key="9">
    <source>
        <dbReference type="EMBL" id="KAH7424646.1"/>
    </source>
</evidence>
<gene>
    <name evidence="9" type="ORF">KP509_11G017400</name>
</gene>
<dbReference type="AlphaFoldDB" id="A0A8T2TSC3"/>
<dbReference type="Gene3D" id="1.10.287.110">
    <property type="entry name" value="DnaJ domain"/>
    <property type="match status" value="1"/>
</dbReference>
<evidence type="ECO:0000256" key="8">
    <source>
        <dbReference type="ARBA" id="ARBA00023136"/>
    </source>
</evidence>
<dbReference type="InterPro" id="IPR005341">
    <property type="entry name" value="Tim16"/>
</dbReference>
<dbReference type="GO" id="GO:0005744">
    <property type="term" value="C:TIM23 mitochondrial import inner membrane translocase complex"/>
    <property type="evidence" value="ECO:0007669"/>
    <property type="project" value="InterPro"/>
</dbReference>
<reference evidence="9" key="1">
    <citation type="submission" date="2021-08" db="EMBL/GenBank/DDBJ databases">
        <title>WGS assembly of Ceratopteris richardii.</title>
        <authorList>
            <person name="Marchant D.B."/>
            <person name="Chen G."/>
            <person name="Jenkins J."/>
            <person name="Shu S."/>
            <person name="Leebens-Mack J."/>
            <person name="Grimwood J."/>
            <person name="Schmutz J."/>
            <person name="Soltis P."/>
            <person name="Soltis D."/>
            <person name="Chen Z.-H."/>
        </authorList>
    </citation>
    <scope>NUCLEOTIDE SEQUENCE</scope>
    <source>
        <strain evidence="9">Whitten #5841</strain>
        <tissue evidence="9">Leaf</tissue>
    </source>
</reference>
<evidence type="ECO:0000256" key="5">
    <source>
        <dbReference type="ARBA" id="ARBA00022927"/>
    </source>
</evidence>
<comment type="similarity">
    <text evidence="2">Belongs to the TIM16/PAM16 family.</text>
</comment>
<dbReference type="GO" id="GO:0031348">
    <property type="term" value="P:negative regulation of defense response"/>
    <property type="evidence" value="ECO:0007669"/>
    <property type="project" value="UniProtKB-ARBA"/>
</dbReference>